<evidence type="ECO:0000256" key="1">
    <source>
        <dbReference type="SAM" id="MobiDB-lite"/>
    </source>
</evidence>
<dbReference type="Proteomes" id="UP000194266">
    <property type="component" value="Unassembled WGS sequence"/>
</dbReference>
<sequence length="81" mass="8628">MRNSLGERKPTQDDGRAPIAAPGGRGWLARRRRTGTHGRTPDASVIREAVGNGGDQPGSRLVPQPDAAWFDVLLIAAGSRK</sequence>
<keyword evidence="3" id="KW-1185">Reference proteome</keyword>
<reference evidence="2 3" key="1">
    <citation type="submission" date="2016-12" db="EMBL/GenBank/DDBJ databases">
        <title>Genome Mining:The Detection of Biosynthetic Gene Clusters to Aid in the Expression of Curamycin A produced by Streptomyces sp. strain CZA14.</title>
        <authorList>
            <person name="Durrell K.A."/>
            <person name="Kirby B.M."/>
            <person name="Khan W."/>
            <person name="Mthethwa T."/>
            <person name="Le Roes-Hill M."/>
        </authorList>
    </citation>
    <scope>NUCLEOTIDE SEQUENCE [LARGE SCALE GENOMIC DNA]</scope>
    <source>
        <strain evidence="2 3">CZA14</strain>
    </source>
</reference>
<organism evidence="2 3">
    <name type="scientific">Streptomyces pharetrae CZA14</name>
    <dbReference type="NCBI Taxonomy" id="1144883"/>
    <lineage>
        <taxon>Bacteria</taxon>
        <taxon>Bacillati</taxon>
        <taxon>Actinomycetota</taxon>
        <taxon>Actinomycetes</taxon>
        <taxon>Kitasatosporales</taxon>
        <taxon>Streptomycetaceae</taxon>
        <taxon>Streptomyces</taxon>
    </lineage>
</organism>
<gene>
    <name evidence="2" type="ORF">OQI_23050</name>
</gene>
<name>A0ABX3YEG3_9ACTN</name>
<feature type="region of interest" description="Disordered" evidence="1">
    <location>
        <begin position="1"/>
        <end position="42"/>
    </location>
</feature>
<feature type="compositionally biased region" description="Basic and acidic residues" evidence="1">
    <location>
        <begin position="1"/>
        <end position="16"/>
    </location>
</feature>
<proteinExistence type="predicted"/>
<protein>
    <submittedName>
        <fullName evidence="2">Uncharacterized protein</fullName>
    </submittedName>
</protein>
<dbReference type="RefSeq" id="WP_086171220.1">
    <property type="nucleotide sequence ID" value="NZ_MRYD01000138.1"/>
</dbReference>
<accession>A0ABX3YEG3</accession>
<evidence type="ECO:0000313" key="2">
    <source>
        <dbReference type="EMBL" id="OSZ58187.1"/>
    </source>
</evidence>
<comment type="caution">
    <text evidence="2">The sequence shown here is derived from an EMBL/GenBank/DDBJ whole genome shotgun (WGS) entry which is preliminary data.</text>
</comment>
<dbReference type="EMBL" id="MRYD01000138">
    <property type="protein sequence ID" value="OSZ58187.1"/>
    <property type="molecule type" value="Genomic_DNA"/>
</dbReference>
<evidence type="ECO:0000313" key="3">
    <source>
        <dbReference type="Proteomes" id="UP000194266"/>
    </source>
</evidence>